<dbReference type="PROSITE" id="PS51292">
    <property type="entry name" value="ZF_RING_CH"/>
    <property type="match status" value="1"/>
</dbReference>
<evidence type="ECO:0000256" key="10">
    <source>
        <dbReference type="ARBA" id="ARBA00022833"/>
    </source>
</evidence>
<evidence type="ECO:0000256" key="1">
    <source>
        <dbReference type="ARBA" id="ARBA00000900"/>
    </source>
</evidence>
<keyword evidence="6 14" id="KW-0812">Transmembrane</keyword>
<keyword evidence="17" id="KW-1185">Reference proteome</keyword>
<dbReference type="Gene3D" id="3.30.40.10">
    <property type="entry name" value="Zinc/RING finger domain, C3HC4 (zinc finger)"/>
    <property type="match status" value="1"/>
</dbReference>
<organism evidence="16 17">
    <name type="scientific">Cirrhinus molitorella</name>
    <name type="common">mud carp</name>
    <dbReference type="NCBI Taxonomy" id="172907"/>
    <lineage>
        <taxon>Eukaryota</taxon>
        <taxon>Metazoa</taxon>
        <taxon>Chordata</taxon>
        <taxon>Craniata</taxon>
        <taxon>Vertebrata</taxon>
        <taxon>Euteleostomi</taxon>
        <taxon>Actinopterygii</taxon>
        <taxon>Neopterygii</taxon>
        <taxon>Teleostei</taxon>
        <taxon>Ostariophysi</taxon>
        <taxon>Cypriniformes</taxon>
        <taxon>Cyprinidae</taxon>
        <taxon>Labeoninae</taxon>
        <taxon>Labeonini</taxon>
        <taxon>Cirrhinus</taxon>
    </lineage>
</organism>
<evidence type="ECO:0000256" key="4">
    <source>
        <dbReference type="ARBA" id="ARBA00012483"/>
    </source>
</evidence>
<comment type="caution">
    <text evidence="16">The sequence shown here is derived from an EMBL/GenBank/DDBJ whole genome shotgun (WGS) entry which is preliminary data.</text>
</comment>
<comment type="subcellular location">
    <subcellularLocation>
        <location evidence="2">Endomembrane system</location>
        <topology evidence="2">Multi-pass membrane protein</topology>
    </subcellularLocation>
</comment>
<evidence type="ECO:0000259" key="15">
    <source>
        <dbReference type="PROSITE" id="PS51292"/>
    </source>
</evidence>
<evidence type="ECO:0000256" key="6">
    <source>
        <dbReference type="ARBA" id="ARBA00022692"/>
    </source>
</evidence>
<keyword evidence="10" id="KW-0862">Zinc</keyword>
<dbReference type="InterPro" id="IPR046356">
    <property type="entry name" value="MARCHF4/9/11"/>
</dbReference>
<comment type="pathway">
    <text evidence="3">Protein modification; protein ubiquitination.</text>
</comment>
<dbReference type="GO" id="GO:0008270">
    <property type="term" value="F:zinc ion binding"/>
    <property type="evidence" value="ECO:0007669"/>
    <property type="project" value="UniProtKB-KW"/>
</dbReference>
<evidence type="ECO:0000313" key="16">
    <source>
        <dbReference type="EMBL" id="KAK2900625.1"/>
    </source>
</evidence>
<dbReference type="AlphaFoldDB" id="A0AA88Q5D4"/>
<dbReference type="EC" id="2.3.2.27" evidence="4"/>
<gene>
    <name evidence="16" type="ORF">Q8A67_008740</name>
</gene>
<keyword evidence="11 14" id="KW-1133">Transmembrane helix</keyword>
<evidence type="ECO:0000256" key="11">
    <source>
        <dbReference type="ARBA" id="ARBA00022989"/>
    </source>
</evidence>
<dbReference type="GO" id="GO:0012505">
    <property type="term" value="C:endomembrane system"/>
    <property type="evidence" value="ECO:0007669"/>
    <property type="project" value="UniProtKB-SubCell"/>
</dbReference>
<dbReference type="Pfam" id="PF12906">
    <property type="entry name" value="RINGv"/>
    <property type="match status" value="1"/>
</dbReference>
<keyword evidence="12 14" id="KW-0472">Membrane</keyword>
<evidence type="ECO:0000256" key="9">
    <source>
        <dbReference type="ARBA" id="ARBA00022786"/>
    </source>
</evidence>
<evidence type="ECO:0000256" key="14">
    <source>
        <dbReference type="SAM" id="Phobius"/>
    </source>
</evidence>
<accession>A0AA88Q5D4</accession>
<dbReference type="InterPro" id="IPR011016">
    <property type="entry name" value="Znf_RING-CH"/>
</dbReference>
<dbReference type="SMART" id="SM00744">
    <property type="entry name" value="RINGv"/>
    <property type="match status" value="1"/>
</dbReference>
<evidence type="ECO:0000256" key="8">
    <source>
        <dbReference type="ARBA" id="ARBA00022771"/>
    </source>
</evidence>
<keyword evidence="7" id="KW-0479">Metal-binding</keyword>
<feature type="transmembrane region" description="Helical" evidence="14">
    <location>
        <begin position="312"/>
        <end position="331"/>
    </location>
</feature>
<name>A0AA88Q5D4_9TELE</name>
<keyword evidence="8" id="KW-0863">Zinc-finger</keyword>
<evidence type="ECO:0000256" key="12">
    <source>
        <dbReference type="ARBA" id="ARBA00023136"/>
    </source>
</evidence>
<dbReference type="Proteomes" id="UP001187343">
    <property type="component" value="Unassembled WGS sequence"/>
</dbReference>
<protein>
    <recommendedName>
        <fullName evidence="4">RING-type E3 ubiquitin transferase</fullName>
        <ecNumber evidence="4">2.3.2.27</ecNumber>
    </recommendedName>
</protein>
<evidence type="ECO:0000313" key="17">
    <source>
        <dbReference type="Proteomes" id="UP001187343"/>
    </source>
</evidence>
<evidence type="ECO:0000256" key="13">
    <source>
        <dbReference type="SAM" id="MobiDB-lite"/>
    </source>
</evidence>
<evidence type="ECO:0000256" key="3">
    <source>
        <dbReference type="ARBA" id="ARBA00004906"/>
    </source>
</evidence>
<keyword evidence="9" id="KW-0833">Ubl conjugation pathway</keyword>
<feature type="transmembrane region" description="Helical" evidence="14">
    <location>
        <begin position="351"/>
        <end position="376"/>
    </location>
</feature>
<keyword evidence="5" id="KW-0808">Transferase</keyword>
<feature type="domain" description="RING-CH-type" evidence="15">
    <location>
        <begin position="229"/>
        <end position="289"/>
    </location>
</feature>
<reference evidence="16" key="1">
    <citation type="submission" date="2023-08" db="EMBL/GenBank/DDBJ databases">
        <title>Chromosome-level Genome Assembly of mud carp (Cirrhinus molitorella).</title>
        <authorList>
            <person name="Liu H."/>
        </authorList>
    </citation>
    <scope>NUCLEOTIDE SEQUENCE</scope>
    <source>
        <strain evidence="16">Prfri</strain>
        <tissue evidence="16">Muscle</tissue>
    </source>
</reference>
<evidence type="ECO:0000256" key="7">
    <source>
        <dbReference type="ARBA" id="ARBA00022723"/>
    </source>
</evidence>
<dbReference type="SUPFAM" id="SSF57850">
    <property type="entry name" value="RING/U-box"/>
    <property type="match status" value="1"/>
</dbReference>
<dbReference type="GO" id="GO:0016567">
    <property type="term" value="P:protein ubiquitination"/>
    <property type="evidence" value="ECO:0007669"/>
    <property type="project" value="InterPro"/>
</dbReference>
<proteinExistence type="predicted"/>
<sequence>MVTVVNLGKGNKRKERVAPGWVARGSIIDQLPKRLFRQKQLRCSSQDSRAQPVHLILCDGWLCGYARFVPSLLGVPAPRPDGNVSSGEKLLSANETPSTTRRTAWTSATFNRSVCLSKNAYVPSFMDVHAEAGPLHVQTVDEPPGGATVTVAAAEFQVQTGLASDGELSEDDQQSSAGTQTLAAGDPITEIESEDGAQAGTDTPDTPVEDIVGQSAGKTETMGSSCSNDSCIPTPGCRICFQGAEQGELLSPCRCAGSVRHAHQQCLLKWISEKGSWSCELCNYRFNILPIHIKPPQQWQTVTMTLVEKVQVIAVLLGGIFLLASVSWLLWSALSPEALWQRSDILFQICYGMYAVMDLVCIGLIVHEGGAVYNVLMRWRAVNLFWDVQNYDKSRDLESTHSPHRNLWLPLTHTHTVSNTHSQTTRLESSPRCPLHLLSMCLNVTSDLSPQEQGSGELVVRVTSV</sequence>
<dbReference type="CDD" id="cd16700">
    <property type="entry name" value="RING_CH-C4HC3_MARCH4-like"/>
    <property type="match status" value="1"/>
</dbReference>
<dbReference type="GO" id="GO:0061630">
    <property type="term" value="F:ubiquitin protein ligase activity"/>
    <property type="evidence" value="ECO:0007669"/>
    <property type="project" value="UniProtKB-EC"/>
</dbReference>
<evidence type="ECO:0000256" key="2">
    <source>
        <dbReference type="ARBA" id="ARBA00004127"/>
    </source>
</evidence>
<dbReference type="InterPro" id="IPR013083">
    <property type="entry name" value="Znf_RING/FYVE/PHD"/>
</dbReference>
<dbReference type="EMBL" id="JAUYZG010000008">
    <property type="protein sequence ID" value="KAK2900625.1"/>
    <property type="molecule type" value="Genomic_DNA"/>
</dbReference>
<feature type="region of interest" description="Disordered" evidence="13">
    <location>
        <begin position="163"/>
        <end position="186"/>
    </location>
</feature>
<comment type="catalytic activity">
    <reaction evidence="1">
        <text>S-ubiquitinyl-[E2 ubiquitin-conjugating enzyme]-L-cysteine + [acceptor protein]-L-lysine = [E2 ubiquitin-conjugating enzyme]-L-cysteine + N(6)-ubiquitinyl-[acceptor protein]-L-lysine.</text>
        <dbReference type="EC" id="2.3.2.27"/>
    </reaction>
</comment>
<dbReference type="PANTHER" id="PTHR46053">
    <property type="entry name" value="E3 UBIQUITIN-PROTEIN LIGASE MARCH4-LIKE"/>
    <property type="match status" value="1"/>
</dbReference>
<evidence type="ECO:0000256" key="5">
    <source>
        <dbReference type="ARBA" id="ARBA00022679"/>
    </source>
</evidence>
<dbReference type="PANTHER" id="PTHR46053:SF1">
    <property type="entry name" value="E3 UBIQUITIN-PROTEIN LIGASE MARCHF11"/>
    <property type="match status" value="1"/>
</dbReference>